<dbReference type="Pfam" id="PF00072">
    <property type="entry name" value="Response_reg"/>
    <property type="match status" value="1"/>
</dbReference>
<sequence>MKILAVDDDPIILELLSHFVESMTDHKLVTASGADEATKVMQQNARAPFDSFLLDIQMPGTDGVTLARQIRSMDSYIDAPILMLTAMSEKSYIDAAFSAGATDYVTKPFEMTELKARLALVERAVDAPSRKTGKVFAAQAINPQGNKAVGPVQLHEPVSIYDVNNLIEFMALENYMQQLSRSDLFGSTAFAFTIRDIEGFHNTMSPFEFCSMLSDVGETVSDTLQGCQFLMAYAGNGTFVCIAESGWRPQPNTLANNVNLGLARTELFDNNGKQIKPRVCAGSAVRLMWKNSSSVMDAISEAHASAEMAAADFARAQKDFWYVGRTA</sequence>
<proteinExistence type="predicted"/>
<organism evidence="7">
    <name type="scientific">marine sediment metagenome</name>
    <dbReference type="NCBI Taxonomy" id="412755"/>
    <lineage>
        <taxon>unclassified sequences</taxon>
        <taxon>metagenomes</taxon>
        <taxon>ecological metagenomes</taxon>
    </lineage>
</organism>
<dbReference type="Gene3D" id="3.40.50.2300">
    <property type="match status" value="1"/>
</dbReference>
<dbReference type="InterPro" id="IPR001789">
    <property type="entry name" value="Sig_transdc_resp-reg_receiver"/>
</dbReference>
<evidence type="ECO:0000313" key="7">
    <source>
        <dbReference type="EMBL" id="KKN32700.1"/>
    </source>
</evidence>
<dbReference type="PROSITE" id="PS50110">
    <property type="entry name" value="RESPONSE_REGULATORY"/>
    <property type="match status" value="1"/>
</dbReference>
<dbReference type="EMBL" id="LAZR01002233">
    <property type="protein sequence ID" value="KKN32700.1"/>
    <property type="molecule type" value="Genomic_DNA"/>
</dbReference>
<evidence type="ECO:0000256" key="5">
    <source>
        <dbReference type="ARBA" id="ARBA00023163"/>
    </source>
</evidence>
<dbReference type="InterPro" id="IPR039420">
    <property type="entry name" value="WalR-like"/>
</dbReference>
<dbReference type="GO" id="GO:0032993">
    <property type="term" value="C:protein-DNA complex"/>
    <property type="evidence" value="ECO:0007669"/>
    <property type="project" value="TreeGrafter"/>
</dbReference>
<evidence type="ECO:0000259" key="6">
    <source>
        <dbReference type="PROSITE" id="PS50110"/>
    </source>
</evidence>
<comment type="caution">
    <text evidence="7">The sequence shown here is derived from an EMBL/GenBank/DDBJ whole genome shotgun (WGS) entry which is preliminary data.</text>
</comment>
<protein>
    <recommendedName>
        <fullName evidence="6">Response regulatory domain-containing protein</fullName>
    </recommendedName>
</protein>
<gene>
    <name evidence="7" type="ORF">LCGC14_0811190</name>
</gene>
<keyword evidence="4" id="KW-0238">DNA-binding</keyword>
<dbReference type="InterPro" id="IPR011006">
    <property type="entry name" value="CheY-like_superfamily"/>
</dbReference>
<name>A0A0F9PLP7_9ZZZZ</name>
<evidence type="ECO:0000256" key="4">
    <source>
        <dbReference type="ARBA" id="ARBA00023125"/>
    </source>
</evidence>
<dbReference type="SUPFAM" id="SSF52172">
    <property type="entry name" value="CheY-like"/>
    <property type="match status" value="1"/>
</dbReference>
<evidence type="ECO:0000256" key="1">
    <source>
        <dbReference type="ARBA" id="ARBA00022553"/>
    </source>
</evidence>
<reference evidence="7" key="1">
    <citation type="journal article" date="2015" name="Nature">
        <title>Complex archaea that bridge the gap between prokaryotes and eukaryotes.</title>
        <authorList>
            <person name="Spang A."/>
            <person name="Saw J.H."/>
            <person name="Jorgensen S.L."/>
            <person name="Zaremba-Niedzwiedzka K."/>
            <person name="Martijn J."/>
            <person name="Lind A.E."/>
            <person name="van Eijk R."/>
            <person name="Schleper C."/>
            <person name="Guy L."/>
            <person name="Ettema T.J."/>
        </authorList>
    </citation>
    <scope>NUCLEOTIDE SEQUENCE</scope>
</reference>
<dbReference type="AlphaFoldDB" id="A0A0F9PLP7"/>
<keyword evidence="2" id="KW-0902">Two-component regulatory system</keyword>
<keyword evidence="5" id="KW-0804">Transcription</keyword>
<dbReference type="GO" id="GO:0006355">
    <property type="term" value="P:regulation of DNA-templated transcription"/>
    <property type="evidence" value="ECO:0007669"/>
    <property type="project" value="TreeGrafter"/>
</dbReference>
<dbReference type="GO" id="GO:0005829">
    <property type="term" value="C:cytosol"/>
    <property type="evidence" value="ECO:0007669"/>
    <property type="project" value="TreeGrafter"/>
</dbReference>
<dbReference type="PANTHER" id="PTHR48111">
    <property type="entry name" value="REGULATOR OF RPOS"/>
    <property type="match status" value="1"/>
</dbReference>
<evidence type="ECO:0000256" key="3">
    <source>
        <dbReference type="ARBA" id="ARBA00023015"/>
    </source>
</evidence>
<feature type="domain" description="Response regulatory" evidence="6">
    <location>
        <begin position="2"/>
        <end position="122"/>
    </location>
</feature>
<dbReference type="GO" id="GO:0000156">
    <property type="term" value="F:phosphorelay response regulator activity"/>
    <property type="evidence" value="ECO:0007669"/>
    <property type="project" value="TreeGrafter"/>
</dbReference>
<accession>A0A0F9PLP7</accession>
<keyword evidence="3" id="KW-0805">Transcription regulation</keyword>
<dbReference type="GO" id="GO:0000976">
    <property type="term" value="F:transcription cis-regulatory region binding"/>
    <property type="evidence" value="ECO:0007669"/>
    <property type="project" value="TreeGrafter"/>
</dbReference>
<dbReference type="SMART" id="SM00448">
    <property type="entry name" value="REC"/>
    <property type="match status" value="1"/>
</dbReference>
<evidence type="ECO:0000256" key="2">
    <source>
        <dbReference type="ARBA" id="ARBA00023012"/>
    </source>
</evidence>
<dbReference type="PANTHER" id="PTHR48111:SF1">
    <property type="entry name" value="TWO-COMPONENT RESPONSE REGULATOR ORR33"/>
    <property type="match status" value="1"/>
</dbReference>
<keyword evidence="1" id="KW-0597">Phosphoprotein</keyword>